<dbReference type="Proteomes" id="UP000663877">
    <property type="component" value="Unassembled WGS sequence"/>
</dbReference>
<dbReference type="InterPro" id="IPR008139">
    <property type="entry name" value="SaposinB_dom"/>
</dbReference>
<gene>
    <name evidence="7" type="ORF">BJG266_LOCUS20038</name>
    <name evidence="6" type="ORF">QVE165_LOCUS16676</name>
</gene>
<feature type="region of interest" description="Disordered" evidence="2">
    <location>
        <begin position="477"/>
        <end position="499"/>
    </location>
</feature>
<dbReference type="OrthoDB" id="10027815at2759"/>
<feature type="transmembrane region" description="Helical" evidence="3">
    <location>
        <begin position="509"/>
        <end position="534"/>
    </location>
</feature>
<evidence type="ECO:0000256" key="1">
    <source>
        <dbReference type="ARBA" id="ARBA00023157"/>
    </source>
</evidence>
<dbReference type="EMBL" id="CAJNOI010000111">
    <property type="protein sequence ID" value="CAF1077032.1"/>
    <property type="molecule type" value="Genomic_DNA"/>
</dbReference>
<feature type="transmembrane region" description="Helical" evidence="3">
    <location>
        <begin position="226"/>
        <end position="252"/>
    </location>
</feature>
<feature type="transmembrane region" description="Helical" evidence="3">
    <location>
        <begin position="540"/>
        <end position="561"/>
    </location>
</feature>
<evidence type="ECO:0000313" key="9">
    <source>
        <dbReference type="Proteomes" id="UP000663877"/>
    </source>
</evidence>
<keyword evidence="1" id="KW-1015">Disulfide bond</keyword>
<dbReference type="AlphaFoldDB" id="A0A814MBP0"/>
<evidence type="ECO:0000313" key="6">
    <source>
        <dbReference type="EMBL" id="CAF1033608.1"/>
    </source>
</evidence>
<feature type="transmembrane region" description="Helical" evidence="3">
    <location>
        <begin position="436"/>
        <end position="459"/>
    </location>
</feature>
<evidence type="ECO:0000256" key="2">
    <source>
        <dbReference type="SAM" id="MobiDB-lite"/>
    </source>
</evidence>
<protein>
    <recommendedName>
        <fullName evidence="5">Saposin B-type domain-containing protein</fullName>
    </recommendedName>
</protein>
<comment type="caution">
    <text evidence="7">The sequence shown here is derived from an EMBL/GenBank/DDBJ whole genome shotgun (WGS) entry which is preliminary data.</text>
</comment>
<evidence type="ECO:0000313" key="8">
    <source>
        <dbReference type="Proteomes" id="UP000663832"/>
    </source>
</evidence>
<keyword evidence="3" id="KW-1133">Transmembrane helix</keyword>
<dbReference type="SUPFAM" id="SSF47862">
    <property type="entry name" value="Saposin"/>
    <property type="match status" value="1"/>
</dbReference>
<feature type="transmembrane region" description="Helical" evidence="3">
    <location>
        <begin position="347"/>
        <end position="377"/>
    </location>
</feature>
<dbReference type="EMBL" id="CAJNOM010000094">
    <property type="protein sequence ID" value="CAF1033608.1"/>
    <property type="molecule type" value="Genomic_DNA"/>
</dbReference>
<reference evidence="7" key="1">
    <citation type="submission" date="2021-02" db="EMBL/GenBank/DDBJ databases">
        <authorList>
            <person name="Nowell W R."/>
        </authorList>
    </citation>
    <scope>NUCLEOTIDE SEQUENCE</scope>
</reference>
<evidence type="ECO:0000256" key="4">
    <source>
        <dbReference type="SAM" id="SignalP"/>
    </source>
</evidence>
<organism evidence="7 9">
    <name type="scientific">Adineta steineri</name>
    <dbReference type="NCBI Taxonomy" id="433720"/>
    <lineage>
        <taxon>Eukaryota</taxon>
        <taxon>Metazoa</taxon>
        <taxon>Spiralia</taxon>
        <taxon>Gnathifera</taxon>
        <taxon>Rotifera</taxon>
        <taxon>Eurotatoria</taxon>
        <taxon>Bdelloidea</taxon>
        <taxon>Adinetida</taxon>
        <taxon>Adinetidae</taxon>
        <taxon>Adineta</taxon>
    </lineage>
</organism>
<accession>A0A814MBP0</accession>
<keyword evidence="4" id="KW-0732">Signal</keyword>
<dbReference type="InterPro" id="IPR011001">
    <property type="entry name" value="Saposin-like"/>
</dbReference>
<keyword evidence="3" id="KW-0472">Membrane</keyword>
<evidence type="ECO:0000256" key="3">
    <source>
        <dbReference type="SAM" id="Phobius"/>
    </source>
</evidence>
<proteinExistence type="predicted"/>
<evidence type="ECO:0000313" key="7">
    <source>
        <dbReference type="EMBL" id="CAF1077032.1"/>
    </source>
</evidence>
<feature type="chain" id="PRO_5035684719" description="Saposin B-type domain-containing protein" evidence="4">
    <location>
        <begin position="18"/>
        <end position="619"/>
    </location>
</feature>
<dbReference type="PROSITE" id="PS50015">
    <property type="entry name" value="SAP_B"/>
    <property type="match status" value="1"/>
</dbReference>
<keyword evidence="3" id="KW-0812">Transmembrane</keyword>
<feature type="compositionally biased region" description="Basic and acidic residues" evidence="2">
    <location>
        <begin position="483"/>
        <end position="499"/>
    </location>
</feature>
<feature type="signal peptide" evidence="4">
    <location>
        <begin position="1"/>
        <end position="17"/>
    </location>
</feature>
<keyword evidence="8" id="KW-1185">Reference proteome</keyword>
<dbReference type="Proteomes" id="UP000663832">
    <property type="component" value="Unassembled WGS sequence"/>
</dbReference>
<name>A0A814MBP0_9BILA</name>
<evidence type="ECO:0000259" key="5">
    <source>
        <dbReference type="PROSITE" id="PS50015"/>
    </source>
</evidence>
<dbReference type="Gene3D" id="1.10.225.10">
    <property type="entry name" value="Saposin-like"/>
    <property type="match status" value="1"/>
</dbReference>
<feature type="domain" description="Saposin B-type" evidence="5">
    <location>
        <begin position="75"/>
        <end position="155"/>
    </location>
</feature>
<sequence>MALRIVYILIFCTFVVYTTIDGRIIPDDPIDEIVNEPTNINEETFSTLMSYRKRFEHSNSVRELQWMFQKYNDPPEVYCKVCHVLLPIVRILIYANQTERIEEAVLNVCEEFGLVLEVCSGAVHEYKDVVFQVIALTEYNDKTLCGIALNCDRLTDFPALNWTVPVPDGKPSPQPPKPPSPSSPKLQLLQLADIHVDFEYKPGTEAACLEPFFHSKKPNVPMVWSYYAYILANVGISVGILAIITVVLIFFIKKYDIVFDKIVKLMFYIEMHNISKNNEKKDKNTSRRSAIAQTVTTTPVQAFTEPSGSVAPITITTVPNESTERPPRRKLLDLYGKIIDGDQRRNIVILTIIIVAIFGTICIAFIQGCCLATITIYPNGPCPSYGLMDCYGDADNNYNYFTCKPGDETNSTQFNTSAACFRWIARDISINDAVTQLGACAGLLHALCALVQLALRFLLYSGSRRLQTPEEAEAEAAAATVSDRVRQTTDPETPKDKQKSKYVWEHPRLIICACTCMFGIPCAALIIGVVLGAFKISTTALTYTILVAISLVFTITIAWVVQTEEEGDNDPQLALDVQRFKEAQARKGNKDGEQGLSQVIEGFSAEDLKPAVNALLNRK</sequence>